<reference evidence="2 3" key="1">
    <citation type="submission" date="2019-03" db="EMBL/GenBank/DDBJ databases">
        <authorList>
            <person name="Kim M.K.M."/>
        </authorList>
    </citation>
    <scope>NUCLEOTIDE SEQUENCE [LARGE SCALE GENOMIC DNA]</scope>
    <source>
        <strain evidence="2 3">18JY21-1</strain>
    </source>
</reference>
<evidence type="ECO:0000313" key="3">
    <source>
        <dbReference type="Proteomes" id="UP000295418"/>
    </source>
</evidence>
<evidence type="ECO:0000259" key="1">
    <source>
        <dbReference type="Pfam" id="PF00144"/>
    </source>
</evidence>
<dbReference type="RefSeq" id="WP_132420598.1">
    <property type="nucleotide sequence ID" value="NZ_SKFG01000058.1"/>
</dbReference>
<dbReference type="Gene3D" id="3.40.710.10">
    <property type="entry name" value="DD-peptidase/beta-lactamase superfamily"/>
    <property type="match status" value="1"/>
</dbReference>
<dbReference type="PANTHER" id="PTHR46825">
    <property type="entry name" value="D-ALANYL-D-ALANINE-CARBOXYPEPTIDASE/ENDOPEPTIDASE AMPH"/>
    <property type="match status" value="1"/>
</dbReference>
<dbReference type="GO" id="GO:0016787">
    <property type="term" value="F:hydrolase activity"/>
    <property type="evidence" value="ECO:0007669"/>
    <property type="project" value="UniProtKB-KW"/>
</dbReference>
<dbReference type="Pfam" id="PF00144">
    <property type="entry name" value="Beta-lactamase"/>
    <property type="match status" value="1"/>
</dbReference>
<dbReference type="EMBL" id="SKFG01000058">
    <property type="protein sequence ID" value="TCZ68823.1"/>
    <property type="molecule type" value="Genomic_DNA"/>
</dbReference>
<sequence>MERYHVPGLSIALIHDRQIHMAKGFGVLEAGTDHKVDSDTIFNACSISKFVTAMLVMKLVDQGFLDLDEDINNILTSWKLPYSKLIQSNKVTLRTLLSHQSGVVDPEGSFGEFDPTQGIPTMVDLLEGRTPYCKESIKVMYKPGSDFQYSDIGFCIIQQAIEDVLGQSFEEIMNELVFEPLNMKSSLIMRSADVKFSQKISCGHQSNGDLVSSKYPFYPYPAAVGVWTSPSDLARLVIELMYSLHGTSQLGISPRTSKEMITSQGGKVWAGLGLFLDSSNHEVEISSLGWGVGYQCMMIAYPYLRSGAVIMTNTDLGVHQMKGIIGEIVNSLEW</sequence>
<keyword evidence="3" id="KW-1185">Reference proteome</keyword>
<protein>
    <submittedName>
        <fullName evidence="2">Class A beta-lactamase-related serine hydrolase</fullName>
    </submittedName>
</protein>
<organism evidence="2 3">
    <name type="scientific">Paenibacillus albiflavus</name>
    <dbReference type="NCBI Taxonomy" id="2545760"/>
    <lineage>
        <taxon>Bacteria</taxon>
        <taxon>Bacillati</taxon>
        <taxon>Bacillota</taxon>
        <taxon>Bacilli</taxon>
        <taxon>Bacillales</taxon>
        <taxon>Paenibacillaceae</taxon>
        <taxon>Paenibacillus</taxon>
    </lineage>
</organism>
<dbReference type="SUPFAM" id="SSF56601">
    <property type="entry name" value="beta-lactamase/transpeptidase-like"/>
    <property type="match status" value="1"/>
</dbReference>
<dbReference type="OrthoDB" id="9797709at2"/>
<proteinExistence type="predicted"/>
<dbReference type="InterPro" id="IPR001466">
    <property type="entry name" value="Beta-lactam-related"/>
</dbReference>
<dbReference type="AlphaFoldDB" id="A0A4R4DWM3"/>
<comment type="caution">
    <text evidence="2">The sequence shown here is derived from an EMBL/GenBank/DDBJ whole genome shotgun (WGS) entry which is preliminary data.</text>
</comment>
<dbReference type="InterPro" id="IPR012338">
    <property type="entry name" value="Beta-lactam/transpept-like"/>
</dbReference>
<evidence type="ECO:0000313" key="2">
    <source>
        <dbReference type="EMBL" id="TCZ68823.1"/>
    </source>
</evidence>
<name>A0A4R4DWM3_9BACL</name>
<dbReference type="InterPro" id="IPR050491">
    <property type="entry name" value="AmpC-like"/>
</dbReference>
<accession>A0A4R4DWM3</accession>
<dbReference type="Proteomes" id="UP000295418">
    <property type="component" value="Unassembled WGS sequence"/>
</dbReference>
<dbReference type="PANTHER" id="PTHR46825:SF12">
    <property type="entry name" value="PENICILLIN-BINDING PROTEIN 4"/>
    <property type="match status" value="1"/>
</dbReference>
<feature type="domain" description="Beta-lactamase-related" evidence="1">
    <location>
        <begin position="1"/>
        <end position="316"/>
    </location>
</feature>
<keyword evidence="2" id="KW-0378">Hydrolase</keyword>
<gene>
    <name evidence="2" type="ORF">E0485_24220</name>
</gene>